<sequence>MRSLAGSVWPAIPPSPLLVVPLGSTEQHGHHLPLGTDTAVACAVADAAALSLDGAVLAPALAYGASGEHEGFPGTVSLGTEALTGLLVEYGRSACRWAGRVLLVNGHGGNLEALRAAGTLLRAEGRDVAWFPCGVPGGDAHAGRTETSLMLHVEPEGVLGERAVAGETAPLAQLLPRLRAEGVRGVSPTGVLGDPAGASAEEGAVLLTALTDRLVAATLAWTVDAGGRLREPAAPEGTDPAGG</sequence>
<dbReference type="InterPro" id="IPR023871">
    <property type="entry name" value="MftE"/>
</dbReference>
<comment type="cofactor">
    <cofactor evidence="1">
        <name>Zn(2+)</name>
        <dbReference type="ChEBI" id="CHEBI:29105"/>
    </cofactor>
</comment>
<dbReference type="SUPFAM" id="SSF102215">
    <property type="entry name" value="Creatininase"/>
    <property type="match status" value="1"/>
</dbReference>
<dbReference type="PANTHER" id="PTHR35005">
    <property type="entry name" value="3-DEHYDRO-SCYLLO-INOSOSE HYDROLASE"/>
    <property type="match status" value="1"/>
</dbReference>
<keyword evidence="2" id="KW-0479">Metal-binding</keyword>
<evidence type="ECO:0000313" key="6">
    <source>
        <dbReference type="EMBL" id="GAA3182812.1"/>
    </source>
</evidence>
<evidence type="ECO:0000256" key="3">
    <source>
        <dbReference type="ARBA" id="ARBA00022801"/>
    </source>
</evidence>
<dbReference type="Pfam" id="PF02633">
    <property type="entry name" value="Creatininase"/>
    <property type="match status" value="1"/>
</dbReference>
<comment type="similarity">
    <text evidence="5">Belongs to the creatininase superfamily.</text>
</comment>
<name>A0ABP6PLM6_9ACTN</name>
<protein>
    <submittedName>
        <fullName evidence="6">Mycofactocin biosynthesis peptidyl-dipeptidase MftE</fullName>
    </submittedName>
</protein>
<accession>A0ABP6PLM6</accession>
<keyword evidence="4" id="KW-0862">Zinc</keyword>
<dbReference type="PANTHER" id="PTHR35005:SF1">
    <property type="entry name" value="2-AMINO-5-FORMYLAMINO-6-RIBOSYLAMINOPYRIMIDIN-4(3H)-ONE 5'-MONOPHOSPHATE DEFORMYLASE"/>
    <property type="match status" value="1"/>
</dbReference>
<keyword evidence="3" id="KW-0378">Hydrolase</keyword>
<dbReference type="NCBIfam" id="TIGR03964">
    <property type="entry name" value="mycofact_creat"/>
    <property type="match status" value="1"/>
</dbReference>
<proteinExistence type="inferred from homology"/>
<dbReference type="InterPro" id="IPR024087">
    <property type="entry name" value="Creatininase-like_sf"/>
</dbReference>
<evidence type="ECO:0000256" key="1">
    <source>
        <dbReference type="ARBA" id="ARBA00001947"/>
    </source>
</evidence>
<organism evidence="6 7">
    <name type="scientific">Blastococcus jejuensis</name>
    <dbReference type="NCBI Taxonomy" id="351224"/>
    <lineage>
        <taxon>Bacteria</taxon>
        <taxon>Bacillati</taxon>
        <taxon>Actinomycetota</taxon>
        <taxon>Actinomycetes</taxon>
        <taxon>Geodermatophilales</taxon>
        <taxon>Geodermatophilaceae</taxon>
        <taxon>Blastococcus</taxon>
    </lineage>
</organism>
<keyword evidence="7" id="KW-1185">Reference proteome</keyword>
<dbReference type="Proteomes" id="UP001499924">
    <property type="component" value="Unassembled WGS sequence"/>
</dbReference>
<dbReference type="EMBL" id="BAAAVV010000016">
    <property type="protein sequence ID" value="GAA3182812.1"/>
    <property type="molecule type" value="Genomic_DNA"/>
</dbReference>
<dbReference type="RefSeq" id="WP_344690959.1">
    <property type="nucleotide sequence ID" value="NZ_BAAAVV010000016.1"/>
</dbReference>
<evidence type="ECO:0000256" key="5">
    <source>
        <dbReference type="ARBA" id="ARBA00024029"/>
    </source>
</evidence>
<dbReference type="Gene3D" id="3.40.50.10310">
    <property type="entry name" value="Creatininase"/>
    <property type="match status" value="1"/>
</dbReference>
<evidence type="ECO:0000313" key="7">
    <source>
        <dbReference type="Proteomes" id="UP001499924"/>
    </source>
</evidence>
<gene>
    <name evidence="6" type="primary">mftE</name>
    <name evidence="6" type="ORF">GCM10010531_41300</name>
</gene>
<evidence type="ECO:0000256" key="2">
    <source>
        <dbReference type="ARBA" id="ARBA00022723"/>
    </source>
</evidence>
<reference evidence="7" key="1">
    <citation type="journal article" date="2019" name="Int. J. Syst. Evol. Microbiol.">
        <title>The Global Catalogue of Microorganisms (GCM) 10K type strain sequencing project: providing services to taxonomists for standard genome sequencing and annotation.</title>
        <authorList>
            <consortium name="The Broad Institute Genomics Platform"/>
            <consortium name="The Broad Institute Genome Sequencing Center for Infectious Disease"/>
            <person name="Wu L."/>
            <person name="Ma J."/>
        </authorList>
    </citation>
    <scope>NUCLEOTIDE SEQUENCE [LARGE SCALE GENOMIC DNA]</scope>
    <source>
        <strain evidence="7">JCM 15614</strain>
    </source>
</reference>
<evidence type="ECO:0000256" key="4">
    <source>
        <dbReference type="ARBA" id="ARBA00022833"/>
    </source>
</evidence>
<dbReference type="InterPro" id="IPR003785">
    <property type="entry name" value="Creatininase/forma_Hydrolase"/>
</dbReference>
<comment type="caution">
    <text evidence="6">The sequence shown here is derived from an EMBL/GenBank/DDBJ whole genome shotgun (WGS) entry which is preliminary data.</text>
</comment>